<dbReference type="EMBL" id="JADHEI010000009">
    <property type="protein sequence ID" value="MBF2734500.1"/>
    <property type="molecule type" value="Genomic_DNA"/>
</dbReference>
<gene>
    <name evidence="1" type="ORF">ISN26_00125</name>
</gene>
<name>A0A930Y0N4_9GAMM</name>
<reference evidence="1" key="1">
    <citation type="submission" date="2020-10" db="EMBL/GenBank/DDBJ databases">
        <title>An improved Amphimedon queenslandica hologenome assembly reveals how three proteobacterial symbionts can extend the metabolic phenotypic of their marine sponge host.</title>
        <authorList>
            <person name="Degnan B."/>
            <person name="Degnan S."/>
            <person name="Xiang X."/>
        </authorList>
    </citation>
    <scope>NUCLEOTIDE SEQUENCE</scope>
    <source>
        <strain evidence="1">AqS2</strain>
    </source>
</reference>
<dbReference type="Gene3D" id="2.40.128.130">
    <property type="entry name" value="Autotransporter beta-domain"/>
    <property type="match status" value="1"/>
</dbReference>
<protein>
    <submittedName>
        <fullName evidence="1">Uncharacterized protein</fullName>
    </submittedName>
</protein>
<dbReference type="InterPro" id="IPR036709">
    <property type="entry name" value="Autotransporte_beta_dom_sf"/>
</dbReference>
<sequence>AACRRIDVALAAGTPGDAELVRYQGGSAAANTSLDDIRMERDHADDSHVRLFFRPDAQAAAGSTVRLTMVATPNAACADATTPAPLTLSWRLTLDVPKQLVWVRHGRDSAAAAGVFIQDDIAASPAPLPTGLRFQRSGEECHRVSVGLLPGTPDYLMMVKYRSADGLVDAAAPALDDVRMEGDRSADDRFVKILFKEGARPPLSTVMVTLAAQAHASCATGSAPPPLTLAYRLTVDELHEAWQELDVGVELGGAGARLIGAGALEAVLARPQSEDTDAATALLEMVAAKEQQLEDGEIDLREFLDGQSFAIGLDAAGGRGRLHDLSIWGQAEVHRLEGTTEREASYDGEMFSARVGADAWFSDSLLIGLSYGGHQLDADYVDGDSQGAYRMDLNVATPYVATHFDNGLLALAAGRGVGELLLSSLNEAQSDIRRDADYVGYAIGYRRDLNAVLHVRALAANSDIDVETKDGDPPLDSSAGAMRLALAYAHDGELMANAPLRPGVEIAYADAWGDGAEEAGSWMLAAILQNDPADPVRIRGVYRYAAAEETASGAELDVRASPGRGGLGLGFAFSPSWGLASAPDELLAGGAAALAEGLPAHEVHGLRARADLSYGFAVPDGLATPYGGWELDGARSLGLRLRAAGAHRWLLGWTGGVEDEFKIEYRLGD</sequence>
<dbReference type="Proteomes" id="UP000604381">
    <property type="component" value="Unassembled WGS sequence"/>
</dbReference>
<keyword evidence="2" id="KW-1185">Reference proteome</keyword>
<dbReference type="SUPFAM" id="SSF103515">
    <property type="entry name" value="Autotransporter"/>
    <property type="match status" value="1"/>
</dbReference>
<dbReference type="AlphaFoldDB" id="A0A930Y0N4"/>
<accession>A0A930Y0N4</accession>
<evidence type="ECO:0000313" key="2">
    <source>
        <dbReference type="Proteomes" id="UP000604381"/>
    </source>
</evidence>
<feature type="non-terminal residue" evidence="1">
    <location>
        <position position="1"/>
    </location>
</feature>
<evidence type="ECO:0000313" key="1">
    <source>
        <dbReference type="EMBL" id="MBF2734500.1"/>
    </source>
</evidence>
<comment type="caution">
    <text evidence="1">The sequence shown here is derived from an EMBL/GenBank/DDBJ whole genome shotgun (WGS) entry which is preliminary data.</text>
</comment>
<proteinExistence type="predicted"/>
<organism evidence="1 2">
    <name type="scientific">Candidatus Amphirhobacter heronislandensis</name>
    <dbReference type="NCBI Taxonomy" id="1732024"/>
    <lineage>
        <taxon>Bacteria</taxon>
        <taxon>Pseudomonadati</taxon>
        <taxon>Pseudomonadota</taxon>
        <taxon>Gammaproteobacteria</taxon>
        <taxon>Candidatus Tethybacterales</taxon>
        <taxon>Candidatus Tethybacteraceae</taxon>
        <taxon>Candidatus Amphirhobacter</taxon>
    </lineage>
</organism>